<dbReference type="UniPathway" id="UPA00848">
    <property type="reaction ID" value="UER00151"/>
</dbReference>
<dbReference type="RefSeq" id="WP_034539172.1">
    <property type="nucleotide sequence ID" value="NZ_CABFNH010000017.1"/>
</dbReference>
<proteinExistence type="inferred from homology"/>
<dbReference type="Gene3D" id="1.10.286.10">
    <property type="match status" value="1"/>
</dbReference>
<comment type="subunit">
    <text evidence="6">Homopolymer.</text>
</comment>
<comment type="pathway">
    <text evidence="2 6">Cofactor biosynthesis; 7,8-dihydroneopterin triphosphate biosynthesis; 7,8-dihydroneopterin triphosphate from GTP: step 1/1.</text>
</comment>
<comment type="catalytic activity">
    <reaction evidence="1 6">
        <text>GTP + H2O = 7,8-dihydroneopterin 3'-triphosphate + formate + H(+)</text>
        <dbReference type="Rhea" id="RHEA:17473"/>
        <dbReference type="ChEBI" id="CHEBI:15377"/>
        <dbReference type="ChEBI" id="CHEBI:15378"/>
        <dbReference type="ChEBI" id="CHEBI:15740"/>
        <dbReference type="ChEBI" id="CHEBI:37565"/>
        <dbReference type="ChEBI" id="CHEBI:58462"/>
        <dbReference type="EC" id="3.5.4.16"/>
    </reaction>
</comment>
<evidence type="ECO:0000259" key="7">
    <source>
        <dbReference type="Pfam" id="PF01227"/>
    </source>
</evidence>
<evidence type="ECO:0000313" key="9">
    <source>
        <dbReference type="EMBL" id="VTZ91075.1"/>
    </source>
</evidence>
<keyword evidence="6" id="KW-0547">Nucleotide-binding</keyword>
<sequence>MDQEKIKHAVSELLEAFGEDPQREGLKETPQRVAKMYAEIFASLNHQPEDFSNYKTFHVDDQPEMVLIQQIPFYSMCEHHLLPFFGNVSVAYVPRDCKVIGLSKIPRLVDFVAKKPGMQERLTTELANELQRILNPKGIAIKVAARHMCMEMRGINKTGQFTYTSKFTGEFKDDLALRKEFLMQTKDLVK</sequence>
<dbReference type="Gene3D" id="3.30.1130.10">
    <property type="match status" value="1"/>
</dbReference>
<dbReference type="InterPro" id="IPR043133">
    <property type="entry name" value="GTP-CH-I_C/QueF"/>
</dbReference>
<dbReference type="EMBL" id="CABFNH010000017">
    <property type="protein sequence ID" value="VTZ91075.1"/>
    <property type="molecule type" value="Genomic_DNA"/>
</dbReference>
<dbReference type="PANTHER" id="PTHR11109">
    <property type="entry name" value="GTP CYCLOHYDROLASE I"/>
    <property type="match status" value="1"/>
</dbReference>
<feature type="binding site" evidence="6">
    <location>
        <position position="77"/>
    </location>
    <ligand>
        <name>Zn(2+)</name>
        <dbReference type="ChEBI" id="CHEBI:29105"/>
    </ligand>
</feature>
<dbReference type="Proteomes" id="UP000030001">
    <property type="component" value="Unassembled WGS sequence"/>
</dbReference>
<evidence type="ECO:0000313" key="11">
    <source>
        <dbReference type="Proteomes" id="UP000365705"/>
    </source>
</evidence>
<evidence type="ECO:0000313" key="8">
    <source>
        <dbReference type="EMBL" id="KGL67415.1"/>
    </source>
</evidence>
<dbReference type="Proteomes" id="UP000365705">
    <property type="component" value="Unassembled WGS sequence"/>
</dbReference>
<dbReference type="AlphaFoldDB" id="A0A099YFT2"/>
<dbReference type="HAMAP" id="MF_00223">
    <property type="entry name" value="FolE"/>
    <property type="match status" value="1"/>
</dbReference>
<dbReference type="GO" id="GO:0006729">
    <property type="term" value="P:tetrahydrobiopterin biosynthetic process"/>
    <property type="evidence" value="ECO:0007669"/>
    <property type="project" value="TreeGrafter"/>
</dbReference>
<dbReference type="GO" id="GO:0003934">
    <property type="term" value="F:GTP cyclohydrolase I activity"/>
    <property type="evidence" value="ECO:0007669"/>
    <property type="project" value="UniProtKB-UniRule"/>
</dbReference>
<evidence type="ECO:0000256" key="3">
    <source>
        <dbReference type="ARBA" id="ARBA00022563"/>
    </source>
</evidence>
<feature type="binding site" evidence="6">
    <location>
        <position position="80"/>
    </location>
    <ligand>
        <name>Zn(2+)</name>
        <dbReference type="ChEBI" id="CHEBI:29105"/>
    </ligand>
</feature>
<dbReference type="GO" id="GO:0005737">
    <property type="term" value="C:cytoplasm"/>
    <property type="evidence" value="ECO:0007669"/>
    <property type="project" value="TreeGrafter"/>
</dbReference>
<dbReference type="GO" id="GO:0006730">
    <property type="term" value="P:one-carbon metabolic process"/>
    <property type="evidence" value="ECO:0007669"/>
    <property type="project" value="UniProtKB-UniRule"/>
</dbReference>
<keyword evidence="5 6" id="KW-0342">GTP-binding</keyword>
<dbReference type="FunFam" id="1.10.286.10:FF:000001">
    <property type="entry name" value="GTP cyclohydrolase 1"/>
    <property type="match status" value="1"/>
</dbReference>
<keyword evidence="3 6" id="KW-0554">One-carbon metabolism</keyword>
<dbReference type="FunFam" id="3.30.1130.10:FF:000001">
    <property type="entry name" value="GTP cyclohydrolase 1"/>
    <property type="match status" value="1"/>
</dbReference>
<keyword evidence="6" id="KW-0862">Zinc</keyword>
<dbReference type="SUPFAM" id="SSF55620">
    <property type="entry name" value="Tetrahydrobiopterin biosynthesis enzymes-like"/>
    <property type="match status" value="1"/>
</dbReference>
<feature type="domain" description="GTP cyclohydrolase I" evidence="7">
    <location>
        <begin position="6"/>
        <end position="184"/>
    </location>
</feature>
<evidence type="ECO:0000256" key="6">
    <source>
        <dbReference type="HAMAP-Rule" id="MF_00223"/>
    </source>
</evidence>
<dbReference type="PANTHER" id="PTHR11109:SF7">
    <property type="entry name" value="GTP CYCLOHYDROLASE 1"/>
    <property type="match status" value="1"/>
</dbReference>
<gene>
    <name evidence="6 9" type="primary">folE</name>
    <name evidence="9" type="ORF">LMUP508_01365</name>
    <name evidence="8" type="ORF">LX03_01445</name>
</gene>
<evidence type="ECO:0000256" key="1">
    <source>
        <dbReference type="ARBA" id="ARBA00001052"/>
    </source>
</evidence>
<dbReference type="InterPro" id="IPR001474">
    <property type="entry name" value="GTP_CycHdrlase_I"/>
</dbReference>
<dbReference type="NCBIfam" id="TIGR00063">
    <property type="entry name" value="folE"/>
    <property type="match status" value="1"/>
</dbReference>
<dbReference type="EMBL" id="JROC01000022">
    <property type="protein sequence ID" value="KGL67415.1"/>
    <property type="molecule type" value="Genomic_DNA"/>
</dbReference>
<dbReference type="InterPro" id="IPR043134">
    <property type="entry name" value="GTP-CH-I_N"/>
</dbReference>
<name>A0A099YFT2_LIMMU</name>
<reference evidence="9 11" key="2">
    <citation type="submission" date="2019-06" db="EMBL/GenBank/DDBJ databases">
        <authorList>
            <person name="Rodrigo-Torres L."/>
            <person name="Arahal R. D."/>
            <person name="Lucena T."/>
        </authorList>
    </citation>
    <scope>NUCLEOTIDE SEQUENCE [LARGE SCALE GENOMIC DNA]</scope>
    <source>
        <strain evidence="9 11">INIA P508</strain>
    </source>
</reference>
<dbReference type="Pfam" id="PF01227">
    <property type="entry name" value="GTP_cyclohydroI"/>
    <property type="match status" value="1"/>
</dbReference>
<protein>
    <recommendedName>
        <fullName evidence="6">GTP cyclohydrolase 1</fullName>
        <ecNumber evidence="6">3.5.4.16</ecNumber>
    </recommendedName>
    <alternativeName>
        <fullName evidence="6">GTP cyclohydrolase I</fullName>
        <shortName evidence="6">GTP-CH-I</shortName>
    </alternativeName>
</protein>
<comment type="similarity">
    <text evidence="6">Belongs to the GTP cyclohydrolase I family.</text>
</comment>
<evidence type="ECO:0000256" key="2">
    <source>
        <dbReference type="ARBA" id="ARBA00005080"/>
    </source>
</evidence>
<reference evidence="8 10" key="1">
    <citation type="submission" date="2014-09" db="EMBL/GenBank/DDBJ databases">
        <title>Lactobacillus mucosae CRL573 Genome Sequencing.</title>
        <authorList>
            <person name="Bleckwedel J."/>
            <person name="Teran L.C."/>
            <person name="Bonacina J."/>
            <person name="Saavedra L."/>
            <person name="Mozzi F.B."/>
            <person name="Raya R.R."/>
        </authorList>
    </citation>
    <scope>NUCLEOTIDE SEQUENCE [LARGE SCALE GENOMIC DNA]</scope>
    <source>
        <strain evidence="8 10">CRL573</strain>
    </source>
</reference>
<feature type="binding site" evidence="6">
    <location>
        <position position="149"/>
    </location>
    <ligand>
        <name>Zn(2+)</name>
        <dbReference type="ChEBI" id="CHEBI:29105"/>
    </ligand>
</feature>
<dbReference type="InterPro" id="IPR020602">
    <property type="entry name" value="GTP_CycHdrlase_I_dom"/>
</dbReference>
<dbReference type="GO" id="GO:0046654">
    <property type="term" value="P:tetrahydrofolate biosynthetic process"/>
    <property type="evidence" value="ECO:0007669"/>
    <property type="project" value="UniProtKB-UniRule"/>
</dbReference>
<evidence type="ECO:0000313" key="10">
    <source>
        <dbReference type="Proteomes" id="UP000030001"/>
    </source>
</evidence>
<dbReference type="GO" id="GO:0005525">
    <property type="term" value="F:GTP binding"/>
    <property type="evidence" value="ECO:0007669"/>
    <property type="project" value="UniProtKB-KW"/>
</dbReference>
<dbReference type="NCBIfam" id="NF006825">
    <property type="entry name" value="PRK09347.1-2"/>
    <property type="match status" value="1"/>
</dbReference>
<organism evidence="8 10">
    <name type="scientific">Limosilactobacillus mucosae</name>
    <name type="common">Lactobacillus mucosae</name>
    <dbReference type="NCBI Taxonomy" id="97478"/>
    <lineage>
        <taxon>Bacteria</taxon>
        <taxon>Bacillati</taxon>
        <taxon>Bacillota</taxon>
        <taxon>Bacilli</taxon>
        <taxon>Lactobacillales</taxon>
        <taxon>Lactobacillaceae</taxon>
        <taxon>Limosilactobacillus</taxon>
    </lineage>
</organism>
<evidence type="ECO:0000256" key="4">
    <source>
        <dbReference type="ARBA" id="ARBA00022801"/>
    </source>
</evidence>
<dbReference type="NCBIfam" id="NF006826">
    <property type="entry name" value="PRK09347.1-3"/>
    <property type="match status" value="1"/>
</dbReference>
<keyword evidence="6" id="KW-0479">Metal-binding</keyword>
<dbReference type="EC" id="3.5.4.16" evidence="6"/>
<keyword evidence="4 6" id="KW-0378">Hydrolase</keyword>
<evidence type="ECO:0000256" key="5">
    <source>
        <dbReference type="ARBA" id="ARBA00023134"/>
    </source>
</evidence>
<accession>A0A099YFT2</accession>
<dbReference type="GO" id="GO:0008270">
    <property type="term" value="F:zinc ion binding"/>
    <property type="evidence" value="ECO:0007669"/>
    <property type="project" value="UniProtKB-UniRule"/>
</dbReference>